<accession>A0A8C5NNS9</accession>
<sequence>MRGGRSHPERLSREAVESLYSEILKTQLDTLLKQKIIDIDHLLREHQTKIEQLCEVYQRLQAHLEFQ</sequence>
<name>A0A8C5NNS9_JUNHY</name>
<protein>
    <submittedName>
        <fullName evidence="1">Uncharacterized protein</fullName>
    </submittedName>
</protein>
<reference evidence="1" key="2">
    <citation type="submission" date="2025-09" db="UniProtKB">
        <authorList>
            <consortium name="Ensembl"/>
        </authorList>
    </citation>
    <scope>IDENTIFICATION</scope>
</reference>
<evidence type="ECO:0000313" key="2">
    <source>
        <dbReference type="Proteomes" id="UP000694408"/>
    </source>
</evidence>
<dbReference type="AlphaFoldDB" id="A0A8C5NNS9"/>
<dbReference type="Ensembl" id="ENSJHYT00000015200.1">
    <property type="protein sequence ID" value="ENSJHYP00000012568.1"/>
    <property type="gene ID" value="ENSJHYG00000009791.1"/>
</dbReference>
<reference evidence="1" key="1">
    <citation type="submission" date="2025-08" db="UniProtKB">
        <authorList>
            <consortium name="Ensembl"/>
        </authorList>
    </citation>
    <scope>IDENTIFICATION</scope>
</reference>
<proteinExistence type="predicted"/>
<evidence type="ECO:0000313" key="1">
    <source>
        <dbReference type="Ensembl" id="ENSJHYP00000012568.1"/>
    </source>
</evidence>
<organism evidence="1 2">
    <name type="scientific">Junco hyemalis</name>
    <name type="common">Dark-eyed junco</name>
    <dbReference type="NCBI Taxonomy" id="40217"/>
    <lineage>
        <taxon>Eukaryota</taxon>
        <taxon>Metazoa</taxon>
        <taxon>Chordata</taxon>
        <taxon>Craniata</taxon>
        <taxon>Vertebrata</taxon>
        <taxon>Euteleostomi</taxon>
        <taxon>Archelosauria</taxon>
        <taxon>Archosauria</taxon>
        <taxon>Dinosauria</taxon>
        <taxon>Saurischia</taxon>
        <taxon>Theropoda</taxon>
        <taxon>Coelurosauria</taxon>
        <taxon>Aves</taxon>
        <taxon>Neognathae</taxon>
        <taxon>Neoaves</taxon>
        <taxon>Telluraves</taxon>
        <taxon>Australaves</taxon>
        <taxon>Passeriformes</taxon>
        <taxon>Passerellidae</taxon>
        <taxon>Junco</taxon>
    </lineage>
</organism>
<keyword evidence="2" id="KW-1185">Reference proteome</keyword>
<dbReference type="Proteomes" id="UP000694408">
    <property type="component" value="Unplaced"/>
</dbReference>